<evidence type="ECO:0000256" key="8">
    <source>
        <dbReference type="ARBA" id="ARBA00022777"/>
    </source>
</evidence>
<dbReference type="PROSITE" id="PS51392">
    <property type="entry name" value="KEN"/>
    <property type="match status" value="1"/>
</dbReference>
<evidence type="ECO:0000256" key="14">
    <source>
        <dbReference type="SAM" id="SignalP"/>
    </source>
</evidence>
<dbReference type="Gene3D" id="2.130.10.10">
    <property type="entry name" value="YVTN repeat-like/Quinoprotein amine dehydrogenase"/>
    <property type="match status" value="1"/>
</dbReference>
<dbReference type="Gene3D" id="1.20.1440.180">
    <property type="entry name" value="KEN domain"/>
    <property type="match status" value="1"/>
</dbReference>
<keyword evidence="5 13" id="KW-0812">Transmembrane</keyword>
<dbReference type="PROSITE" id="PS00108">
    <property type="entry name" value="PROTEIN_KINASE_ST"/>
    <property type="match status" value="1"/>
</dbReference>
<evidence type="ECO:0000256" key="2">
    <source>
        <dbReference type="ARBA" id="ARBA00012513"/>
    </source>
</evidence>
<gene>
    <name evidence="17" type="primary">ire-1</name>
    <name evidence="17" type="ORF">g.89044</name>
</gene>
<dbReference type="FunFam" id="3.30.200.20:FF:000077">
    <property type="entry name" value="Putative Serine/threonine-protein kinase/endoribonuclease IRE1"/>
    <property type="match status" value="1"/>
</dbReference>
<dbReference type="Gene3D" id="3.30.200.20">
    <property type="entry name" value="Phosphorylase Kinase, domain 1"/>
    <property type="match status" value="1"/>
</dbReference>
<keyword evidence="6 14" id="KW-0732">Signal</keyword>
<dbReference type="GO" id="GO:1990604">
    <property type="term" value="C:IRE1-TRAF2-ASK1 complex"/>
    <property type="evidence" value="ECO:0007669"/>
    <property type="project" value="TreeGrafter"/>
</dbReference>
<dbReference type="Pfam" id="PF06479">
    <property type="entry name" value="Ribonuc_2-5A"/>
    <property type="match status" value="1"/>
</dbReference>
<keyword evidence="9" id="KW-0067">ATP-binding</keyword>
<dbReference type="InterPro" id="IPR015943">
    <property type="entry name" value="WD40/YVTN_repeat-like_dom_sf"/>
</dbReference>
<dbReference type="InterPro" id="IPR010513">
    <property type="entry name" value="KEN_dom"/>
</dbReference>
<evidence type="ECO:0000256" key="11">
    <source>
        <dbReference type="ARBA" id="ARBA00023136"/>
    </source>
</evidence>
<evidence type="ECO:0000256" key="5">
    <source>
        <dbReference type="ARBA" id="ARBA00022692"/>
    </source>
</evidence>
<dbReference type="EC" id="2.7.11.1" evidence="2"/>
<dbReference type="SMART" id="SM00220">
    <property type="entry name" value="S_TKc"/>
    <property type="match status" value="1"/>
</dbReference>
<keyword evidence="4" id="KW-0808">Transferase</keyword>
<dbReference type="GO" id="GO:0006397">
    <property type="term" value="P:mRNA processing"/>
    <property type="evidence" value="ECO:0007669"/>
    <property type="project" value="InterPro"/>
</dbReference>
<dbReference type="PANTHER" id="PTHR13954:SF6">
    <property type="entry name" value="NON-SPECIFIC SERINE_THREONINE PROTEIN KINASE"/>
    <property type="match status" value="1"/>
</dbReference>
<dbReference type="InterPro" id="IPR008271">
    <property type="entry name" value="Ser/Thr_kinase_AS"/>
</dbReference>
<dbReference type="Gene3D" id="1.10.510.10">
    <property type="entry name" value="Transferase(Phosphotransferase) domain 1"/>
    <property type="match status" value="1"/>
</dbReference>
<dbReference type="InterPro" id="IPR038357">
    <property type="entry name" value="KEN_sf"/>
</dbReference>
<protein>
    <recommendedName>
        <fullName evidence="2">non-specific serine/threonine protein kinase</fullName>
        <ecNumber evidence="2">2.7.11.1</ecNumber>
    </recommendedName>
</protein>
<organism evidence="17">
    <name type="scientific">Lygus hesperus</name>
    <name type="common">Western plant bug</name>
    <dbReference type="NCBI Taxonomy" id="30085"/>
    <lineage>
        <taxon>Eukaryota</taxon>
        <taxon>Metazoa</taxon>
        <taxon>Ecdysozoa</taxon>
        <taxon>Arthropoda</taxon>
        <taxon>Hexapoda</taxon>
        <taxon>Insecta</taxon>
        <taxon>Pterygota</taxon>
        <taxon>Neoptera</taxon>
        <taxon>Paraneoptera</taxon>
        <taxon>Hemiptera</taxon>
        <taxon>Heteroptera</taxon>
        <taxon>Panheteroptera</taxon>
        <taxon>Cimicomorpha</taxon>
        <taxon>Miridae</taxon>
        <taxon>Mirini</taxon>
        <taxon>Lygus</taxon>
    </lineage>
</organism>
<evidence type="ECO:0000313" key="17">
    <source>
        <dbReference type="EMBL" id="JAQ02381.1"/>
    </source>
</evidence>
<evidence type="ECO:0000256" key="4">
    <source>
        <dbReference type="ARBA" id="ARBA00022679"/>
    </source>
</evidence>
<keyword evidence="7" id="KW-0547">Nucleotide-binding</keyword>
<dbReference type="InterPro" id="IPR011047">
    <property type="entry name" value="Quinoprotein_ADH-like_sf"/>
</dbReference>
<keyword evidence="10 13" id="KW-1133">Transmembrane helix</keyword>
<feature type="transmembrane region" description="Helical" evidence="13">
    <location>
        <begin position="394"/>
        <end position="414"/>
    </location>
</feature>
<dbReference type="InterPro" id="IPR018391">
    <property type="entry name" value="PQQ_b-propeller_rpt"/>
</dbReference>
<feature type="region of interest" description="Disordered" evidence="12">
    <location>
        <begin position="911"/>
        <end position="934"/>
    </location>
</feature>
<feature type="domain" description="Protein kinase" evidence="15">
    <location>
        <begin position="452"/>
        <end position="705"/>
    </location>
</feature>
<dbReference type="CDD" id="cd13982">
    <property type="entry name" value="STKc_IRE1"/>
    <property type="match status" value="1"/>
</dbReference>
<sequence>MKAAFFISSVFLLCFACFSLSSTPYEDEITSAEGDKGTVASPKKELDILVIATLDGSLIGVDHKTGGVRWKHKSEPRVKVSATSKNAIPPVFLPDPKDGTLYSLSATETKALKKLPFSVQQLVASSPCRSNDGIFYSGKKLDSWFTIDTVTGEKKPLLSNTGGTGTCPNRFTDALFFGRTEYNLVMFDAKSQNRHWNITFTDYTSHSLPSEELNSYAFRHISSISSGRVRTLDRLTGNVVWEEDYGSPMIALYVKHGQDILTLPFSSFAESVLDSPISFNDQLRSTLYIGESDHGLYALSSLVDQSVTILPDNIYPNRLLIGGPESPSKDDTAIILGHYRVNTVPITQYLITGRSDAIIQQNVTKFNFTRLPRKSDGGMDRSVKTEPWSSESKVLVVLVTILFVVVVSMFWYILAQVREIKQSSQGSSQGSVGANGPISVQKGVVTIGKISFDTQDILGKGCEGTFVFRGSFDGRSVAVKRLLPECFTVADREVQLLRESDAHPNVIRYFSTEEDSQFRYIALELCDATLQDFVEKGICQEDVSAVGVLKQAISGLEHLHSLKIVHRDIKPHNILLSVNPLPPKVRVMISDFGLCKKLQNGKVSFSRRSGITGTEGWIAPEMMLSNGRVMCAVDIFSMGCVFYYTMVKGKHPFGEPIRRQSNILSHDYKLSALGDELWKTLILKMICQNPLDRPSASTVRKHPVFWERSYILTFLQDMSDRVEKETTEGTVLQHLEEGGEAVCSGDWRQFIDPEVCEDLGKYRSYRGDSIRDLLRALRNKKHHYRELNPIAQEKLGPSAESYVNYWLTRFPLLLYHTWSSMQFLRTEPAFAQYYDQAFTFPCDKSNHLPGWFFEKPKPSPSAGGQEKTRTPVRSRWKTKATKKDDEPPPQDSQVLDKEAWIKAGQLSGAWRPARLRERRTEKTSDMENLVWKLS</sequence>
<evidence type="ECO:0000256" key="13">
    <source>
        <dbReference type="SAM" id="Phobius"/>
    </source>
</evidence>
<dbReference type="InterPro" id="IPR045133">
    <property type="entry name" value="IRE1/2-like"/>
</dbReference>
<dbReference type="GO" id="GO:0004674">
    <property type="term" value="F:protein serine/threonine kinase activity"/>
    <property type="evidence" value="ECO:0007669"/>
    <property type="project" value="UniProtKB-KW"/>
</dbReference>
<feature type="region of interest" description="Disordered" evidence="12">
    <location>
        <begin position="853"/>
        <end position="898"/>
    </location>
</feature>
<dbReference type="InterPro" id="IPR000719">
    <property type="entry name" value="Prot_kinase_dom"/>
</dbReference>
<evidence type="ECO:0000259" key="16">
    <source>
        <dbReference type="PROSITE" id="PS51392"/>
    </source>
</evidence>
<dbReference type="AlphaFoldDB" id="A0A146L1D5"/>
<dbReference type="SUPFAM" id="SSF50998">
    <property type="entry name" value="Quinoprotein alcohol dehydrogenase-like"/>
    <property type="match status" value="1"/>
</dbReference>
<evidence type="ECO:0000256" key="12">
    <source>
        <dbReference type="SAM" id="MobiDB-lite"/>
    </source>
</evidence>
<dbReference type="GO" id="GO:0005524">
    <property type="term" value="F:ATP binding"/>
    <property type="evidence" value="ECO:0007669"/>
    <property type="project" value="UniProtKB-KW"/>
</dbReference>
<keyword evidence="3" id="KW-0723">Serine/threonine-protein kinase</keyword>
<feature type="compositionally biased region" description="Basic residues" evidence="12">
    <location>
        <begin position="870"/>
        <end position="880"/>
    </location>
</feature>
<dbReference type="SMART" id="SM00564">
    <property type="entry name" value="PQQ"/>
    <property type="match status" value="5"/>
</dbReference>
<dbReference type="EMBL" id="GDHC01016248">
    <property type="protein sequence ID" value="JAQ02381.1"/>
    <property type="molecule type" value="Transcribed_RNA"/>
</dbReference>
<evidence type="ECO:0000256" key="10">
    <source>
        <dbReference type="ARBA" id="ARBA00022989"/>
    </source>
</evidence>
<evidence type="ECO:0000256" key="7">
    <source>
        <dbReference type="ARBA" id="ARBA00022741"/>
    </source>
</evidence>
<feature type="compositionally biased region" description="Basic and acidic residues" evidence="12">
    <location>
        <begin position="914"/>
        <end position="925"/>
    </location>
</feature>
<feature type="domain" description="KEN" evidence="16">
    <location>
        <begin position="708"/>
        <end position="836"/>
    </location>
</feature>
<reference evidence="17" key="1">
    <citation type="journal article" date="2016" name="Gigascience">
        <title>De novo construction of an expanded transcriptome assembly for the western tarnished plant bug, Lygus hesperus.</title>
        <authorList>
            <person name="Tassone E.E."/>
            <person name="Geib S.M."/>
            <person name="Hall B."/>
            <person name="Fabrick J.A."/>
            <person name="Brent C.S."/>
            <person name="Hull J.J."/>
        </authorList>
    </citation>
    <scope>NUCLEOTIDE SEQUENCE</scope>
</reference>
<dbReference type="GO" id="GO:0070059">
    <property type="term" value="P:intrinsic apoptotic signaling pathway in response to endoplasmic reticulum stress"/>
    <property type="evidence" value="ECO:0007669"/>
    <property type="project" value="TreeGrafter"/>
</dbReference>
<keyword evidence="8 17" id="KW-0418">Kinase</keyword>
<feature type="chain" id="PRO_5007526853" description="non-specific serine/threonine protein kinase" evidence="14">
    <location>
        <begin position="22"/>
        <end position="934"/>
    </location>
</feature>
<proteinExistence type="predicted"/>
<evidence type="ECO:0000256" key="3">
    <source>
        <dbReference type="ARBA" id="ARBA00022527"/>
    </source>
</evidence>
<dbReference type="InterPro" id="IPR011009">
    <property type="entry name" value="Kinase-like_dom_sf"/>
</dbReference>
<dbReference type="SUPFAM" id="SSF56112">
    <property type="entry name" value="Protein kinase-like (PK-like)"/>
    <property type="match status" value="1"/>
</dbReference>
<dbReference type="GO" id="GO:0036498">
    <property type="term" value="P:IRE1-mediated unfolded protein response"/>
    <property type="evidence" value="ECO:0007669"/>
    <property type="project" value="TreeGrafter"/>
</dbReference>
<feature type="signal peptide" evidence="14">
    <location>
        <begin position="1"/>
        <end position="21"/>
    </location>
</feature>
<evidence type="ECO:0000256" key="1">
    <source>
        <dbReference type="ARBA" id="ARBA00004479"/>
    </source>
</evidence>
<dbReference type="PROSITE" id="PS50011">
    <property type="entry name" value="PROTEIN_KINASE_DOM"/>
    <property type="match status" value="1"/>
</dbReference>
<comment type="subcellular location">
    <subcellularLocation>
        <location evidence="1">Membrane</location>
        <topology evidence="1">Single-pass type I membrane protein</topology>
    </subcellularLocation>
</comment>
<evidence type="ECO:0000256" key="6">
    <source>
        <dbReference type="ARBA" id="ARBA00022729"/>
    </source>
</evidence>
<keyword evidence="11 13" id="KW-0472">Membrane</keyword>
<dbReference type="CDD" id="cd09769">
    <property type="entry name" value="Luminal_IRE1"/>
    <property type="match status" value="1"/>
</dbReference>
<dbReference type="PANTHER" id="PTHR13954">
    <property type="entry name" value="IRE1-RELATED"/>
    <property type="match status" value="1"/>
</dbReference>
<dbReference type="GO" id="GO:0051082">
    <property type="term" value="F:unfolded protein binding"/>
    <property type="evidence" value="ECO:0007669"/>
    <property type="project" value="TreeGrafter"/>
</dbReference>
<name>A0A146L1D5_LYGHE</name>
<evidence type="ECO:0000256" key="9">
    <source>
        <dbReference type="ARBA" id="ARBA00022840"/>
    </source>
</evidence>
<dbReference type="CDD" id="cd10422">
    <property type="entry name" value="RNase_Ire1"/>
    <property type="match status" value="1"/>
</dbReference>
<accession>A0A146L1D5</accession>
<dbReference type="GO" id="GO:0004521">
    <property type="term" value="F:RNA endonuclease activity"/>
    <property type="evidence" value="ECO:0007669"/>
    <property type="project" value="InterPro"/>
</dbReference>
<dbReference type="SMART" id="SM00580">
    <property type="entry name" value="PUG"/>
    <property type="match status" value="1"/>
</dbReference>
<evidence type="ECO:0000259" key="15">
    <source>
        <dbReference type="PROSITE" id="PS50011"/>
    </source>
</evidence>
<dbReference type="Pfam" id="PF00069">
    <property type="entry name" value="Pkinase"/>
    <property type="match status" value="1"/>
</dbReference>